<sequence length="507" mass="55633">MLLHMHQISKSYGPVTANDQVSIELHQGDILAIVGENGAGKSTLMKILYGLEQPDNGTIYLNDRQVVFHRPSDAMAQGIGMVQQHFMLFGSMTVAENVVYRKETRKGLLMDHRRNQALVKELSQRYHLPVDPQAVVDDCPVGLQQRIEILKILYQDAHIIIFDEPSAVLTPLEVEDLLKTMEQLSRLGKSIILITHKLREVMAVAHRVVVMRDGRVISVSDTSETSLEKMSYEMVGRQIPTRHMTPPTVGTPLLEVTGLSLKGEPGTITLHDIHLQLRQGEIVGIAGVSGNGQSELIRCLTGLQAYDTGQVMLNGTDVTQASAGMIREAGLAHIPEDRYAWGSAPAATLAENALVGAEGRHPFSRSGILNLRQVNAHAAHLIQDYDVKAASLFQQMASLSGGNAQKLIVAREIARKTPVLIACEPTRGIDIGAMEYIHGQLIEKRDQGDGVLLVSSELSEIMDLCDRIYVMFEGRLNGEFIRGEVDEKTLGLYMLGGNRHAPQTALG</sequence>
<organism evidence="4 5">
    <name type="scientific">Anoxynatronum sibiricum</name>
    <dbReference type="NCBI Taxonomy" id="210623"/>
    <lineage>
        <taxon>Bacteria</taxon>
        <taxon>Bacillati</taxon>
        <taxon>Bacillota</taxon>
        <taxon>Clostridia</taxon>
        <taxon>Eubacteriales</taxon>
        <taxon>Clostridiaceae</taxon>
        <taxon>Anoxynatronum</taxon>
    </lineage>
</organism>
<dbReference type="InterPro" id="IPR003439">
    <property type="entry name" value="ABC_transporter-like_ATP-bd"/>
</dbReference>
<dbReference type="Pfam" id="PF00005">
    <property type="entry name" value="ABC_tran"/>
    <property type="match status" value="2"/>
</dbReference>
<dbReference type="RefSeq" id="WP_343186161.1">
    <property type="nucleotide sequence ID" value="NZ_JBCITM010000009.1"/>
</dbReference>
<dbReference type="Proteomes" id="UP001407405">
    <property type="component" value="Unassembled WGS sequence"/>
</dbReference>
<dbReference type="SUPFAM" id="SSF52540">
    <property type="entry name" value="P-loop containing nucleoside triphosphate hydrolases"/>
    <property type="match status" value="2"/>
</dbReference>
<accession>A0ABU9VV06</accession>
<name>A0ABU9VV06_9CLOT</name>
<dbReference type="InterPro" id="IPR050107">
    <property type="entry name" value="ABC_carbohydrate_import_ATPase"/>
</dbReference>
<evidence type="ECO:0000313" key="5">
    <source>
        <dbReference type="Proteomes" id="UP001407405"/>
    </source>
</evidence>
<evidence type="ECO:0000256" key="1">
    <source>
        <dbReference type="ARBA" id="ARBA00022741"/>
    </source>
</evidence>
<dbReference type="GO" id="GO:0005524">
    <property type="term" value="F:ATP binding"/>
    <property type="evidence" value="ECO:0007669"/>
    <property type="project" value="UniProtKB-KW"/>
</dbReference>
<protein>
    <submittedName>
        <fullName evidence="4">ABC transporter ATP-binding protein</fullName>
    </submittedName>
</protein>
<dbReference type="InterPro" id="IPR027417">
    <property type="entry name" value="P-loop_NTPase"/>
</dbReference>
<keyword evidence="1" id="KW-0547">Nucleotide-binding</keyword>
<feature type="domain" description="ABC transporter" evidence="3">
    <location>
        <begin position="3"/>
        <end position="238"/>
    </location>
</feature>
<reference evidence="4 5" key="1">
    <citation type="submission" date="2024-04" db="EMBL/GenBank/DDBJ databases">
        <title>Genome sequencing and metabolic network reconstruction of aminoacids and betaine degradation by Anoxynatronum sibiricum.</title>
        <authorList>
            <person name="Detkova E.N."/>
            <person name="Boltjanskaja Y.V."/>
            <person name="Mardanov A.V."/>
            <person name="Kevbrin V."/>
        </authorList>
    </citation>
    <scope>NUCLEOTIDE SEQUENCE [LARGE SCALE GENOMIC DNA]</scope>
    <source>
        <strain evidence="4 5">Z-7981</strain>
    </source>
</reference>
<dbReference type="Gene3D" id="3.40.50.300">
    <property type="entry name" value="P-loop containing nucleotide triphosphate hydrolases"/>
    <property type="match status" value="2"/>
</dbReference>
<dbReference type="InterPro" id="IPR017871">
    <property type="entry name" value="ABC_transporter-like_CS"/>
</dbReference>
<comment type="caution">
    <text evidence="4">The sequence shown here is derived from an EMBL/GenBank/DDBJ whole genome shotgun (WGS) entry which is preliminary data.</text>
</comment>
<evidence type="ECO:0000256" key="2">
    <source>
        <dbReference type="ARBA" id="ARBA00022840"/>
    </source>
</evidence>
<dbReference type="PANTHER" id="PTHR43790:SF4">
    <property type="entry name" value="GUANOSINE IMPORT ATP-BINDING PROTEIN NUPO"/>
    <property type="match status" value="1"/>
</dbReference>
<dbReference type="PROSITE" id="PS00211">
    <property type="entry name" value="ABC_TRANSPORTER_1"/>
    <property type="match status" value="1"/>
</dbReference>
<dbReference type="PROSITE" id="PS50893">
    <property type="entry name" value="ABC_TRANSPORTER_2"/>
    <property type="match status" value="2"/>
</dbReference>
<evidence type="ECO:0000259" key="3">
    <source>
        <dbReference type="PROSITE" id="PS50893"/>
    </source>
</evidence>
<proteinExistence type="predicted"/>
<dbReference type="PANTHER" id="PTHR43790">
    <property type="entry name" value="CARBOHYDRATE TRANSPORT ATP-BINDING PROTEIN MG119-RELATED"/>
    <property type="match status" value="1"/>
</dbReference>
<keyword evidence="5" id="KW-1185">Reference proteome</keyword>
<dbReference type="CDD" id="cd03215">
    <property type="entry name" value="ABC_Carb_Monos_II"/>
    <property type="match status" value="1"/>
</dbReference>
<evidence type="ECO:0000313" key="4">
    <source>
        <dbReference type="EMBL" id="MEN1760838.1"/>
    </source>
</evidence>
<dbReference type="CDD" id="cd03216">
    <property type="entry name" value="ABC_Carb_Monos_I"/>
    <property type="match status" value="1"/>
</dbReference>
<keyword evidence="2 4" id="KW-0067">ATP-binding</keyword>
<gene>
    <name evidence="4" type="ORF">AAIG11_10150</name>
</gene>
<dbReference type="InterPro" id="IPR003593">
    <property type="entry name" value="AAA+_ATPase"/>
</dbReference>
<dbReference type="EMBL" id="JBCITM010000009">
    <property type="protein sequence ID" value="MEN1760838.1"/>
    <property type="molecule type" value="Genomic_DNA"/>
</dbReference>
<feature type="domain" description="ABC transporter" evidence="3">
    <location>
        <begin position="254"/>
        <end position="498"/>
    </location>
</feature>
<dbReference type="SMART" id="SM00382">
    <property type="entry name" value="AAA"/>
    <property type="match status" value="2"/>
</dbReference>